<name>A8I6X8_AZOC5</name>
<evidence type="ECO:0000313" key="3">
    <source>
        <dbReference type="EMBL" id="BAF88054.1"/>
    </source>
</evidence>
<gene>
    <name evidence="3" type="ordered locus">AZC_2056</name>
</gene>
<dbReference type="Gene3D" id="3.40.190.10">
    <property type="entry name" value="Periplasmic binding protein-like II"/>
    <property type="match status" value="2"/>
</dbReference>
<reference evidence="4" key="2">
    <citation type="submission" date="2007-04" db="EMBL/GenBank/DDBJ databases">
        <title>Complete genome sequence of the nitrogen-fixing bacterium Azorhizobium caulinodans ORS571.</title>
        <authorList>
            <person name="Lee K.B."/>
            <person name="Backer P.D."/>
            <person name="Aono T."/>
            <person name="Liu C.T."/>
            <person name="Suzuki S."/>
            <person name="Suzuki T."/>
            <person name="Kaneko T."/>
            <person name="Yamada M."/>
            <person name="Tabata S."/>
            <person name="Kupfer D.M."/>
            <person name="Najar F.Z."/>
            <person name="Wiley G.B."/>
            <person name="Roe B."/>
            <person name="Binnewies T."/>
            <person name="Ussery D."/>
            <person name="Vereecke D."/>
            <person name="Gevers D."/>
            <person name="Holsters M."/>
            <person name="Oyaizu H."/>
        </authorList>
    </citation>
    <scope>NUCLEOTIDE SEQUENCE [LARGE SCALE GENOMIC DNA]</scope>
    <source>
        <strain evidence="4">ATCC 43989 / DSM 5975 / JCM 20966 / LMG 6465 / NBRC 14845 / NCIMB 13405 / ORS 571</strain>
    </source>
</reference>
<feature type="chain" id="PRO_5002721488" evidence="1">
    <location>
        <begin position="22"/>
        <end position="312"/>
    </location>
</feature>
<dbReference type="InterPro" id="IPR015168">
    <property type="entry name" value="SsuA/THI5"/>
</dbReference>
<evidence type="ECO:0000259" key="2">
    <source>
        <dbReference type="Pfam" id="PF09084"/>
    </source>
</evidence>
<dbReference type="PANTHER" id="PTHR31528:SF3">
    <property type="entry name" value="THIAMINE BIOSYNTHESIS PROTEIN HI_0357-RELATED"/>
    <property type="match status" value="1"/>
</dbReference>
<dbReference type="KEGG" id="azc:AZC_2056"/>
<reference evidence="3 4" key="1">
    <citation type="journal article" date="2007" name="Appl. Environ. Microbiol.">
        <title>Rhizobial factors required for stem nodule maturation and maintenance in Sesbania rostrata-Azorhizobium caulinodans ORS571 symbiosis.</title>
        <authorList>
            <person name="Suzuki S."/>
            <person name="Aono T."/>
            <person name="Lee KB."/>
            <person name="Suzuki T."/>
            <person name="Liu CT."/>
            <person name="Miwa H."/>
            <person name="Wakao S."/>
            <person name="Iki T."/>
            <person name="Oyaizu H."/>
        </authorList>
    </citation>
    <scope>NUCLEOTIDE SEQUENCE [LARGE SCALE GENOMIC DNA]</scope>
    <source>
        <strain evidence="4">ATCC 43989 / DSM 5975 / JCM 20966 / LMG 6465 / NBRC 14845 / NCIMB 13405 / ORS 571</strain>
    </source>
</reference>
<dbReference type="Proteomes" id="UP000000270">
    <property type="component" value="Chromosome"/>
</dbReference>
<dbReference type="SUPFAM" id="SSF53850">
    <property type="entry name" value="Periplasmic binding protein-like II"/>
    <property type="match status" value="1"/>
</dbReference>
<dbReference type="Pfam" id="PF09084">
    <property type="entry name" value="NMT1"/>
    <property type="match status" value="1"/>
</dbReference>
<reference evidence="3 4" key="4">
    <citation type="journal article" date="2009" name="Appl. Environ. Microbiol.">
        <title>Comparative genome-wide transcriptional profiling of Azorhizobium caulinodans ORS571 grown under free-living and symbiotic conditions.</title>
        <authorList>
            <person name="Tsukada S."/>
            <person name="Aono T."/>
            <person name="Akiba N."/>
            <person name="Lee KB."/>
            <person name="Liu CT."/>
            <person name="Toyazaki H."/>
            <person name="Oyaizu H."/>
        </authorList>
    </citation>
    <scope>NUCLEOTIDE SEQUENCE [LARGE SCALE GENOMIC DNA]</scope>
    <source>
        <strain evidence="4">ATCC 43989 / DSM 5975 / JCM 20966 / LMG 6465 / NBRC 14845 / NCIMB 13405 / ORS 571</strain>
    </source>
</reference>
<dbReference type="eggNOG" id="COG0715">
    <property type="taxonomic scope" value="Bacteria"/>
</dbReference>
<sequence length="312" mass="33860">MLRKMVLGAALALFGLSPAFAADKVTVLLDWFVNPDHAPILVADSIGAFKETGLEVEIVPPADPSMPPRLLAAGQADIALSYQPQLYLLAEENLPVVRVGTLIDKPLNTLAALEGKGIKSLKDFKGKKIGYSVSGVETATLTAMLKTAGVSIDDVTLINVNFQLVSALMSGQVDGVVGGFRNFEATEIREVGGKPLIFNVEDHGVPMYDELIVLARKDKANDPKIAKFLAALKKGTDYLLAHPDETWTAFAKTYPDLNNSLNKTAWKVTLPFFARDPRPLDAARYTAFAKFMLDSKLITKELPLADYATELK</sequence>
<feature type="signal peptide" evidence="1">
    <location>
        <begin position="1"/>
        <end position="21"/>
    </location>
</feature>
<evidence type="ECO:0000256" key="1">
    <source>
        <dbReference type="SAM" id="SignalP"/>
    </source>
</evidence>
<keyword evidence="4" id="KW-1185">Reference proteome</keyword>
<keyword evidence="1" id="KW-0732">Signal</keyword>
<dbReference type="EMBL" id="AP009384">
    <property type="protein sequence ID" value="BAF88054.1"/>
    <property type="molecule type" value="Genomic_DNA"/>
</dbReference>
<reference evidence="3 4" key="3">
    <citation type="journal article" date="2008" name="BMC Genomics">
        <title>The genome of the versatile nitrogen fixer Azorhizobium caulinodans ORS571.</title>
        <authorList>
            <person name="Lee KB."/>
            <person name="Backer P.D."/>
            <person name="Aono T."/>
            <person name="Liu CT."/>
            <person name="Suzuki S."/>
            <person name="Suzuki T."/>
            <person name="Kaneko T."/>
            <person name="Yamada M."/>
            <person name="Tabata S."/>
            <person name="Kupfer D.M."/>
            <person name="Najar F.Z."/>
            <person name="Wiley G.B."/>
            <person name="Roe B."/>
            <person name="Binnewies T.T."/>
            <person name="Ussery D.W."/>
            <person name="D'Haeze W."/>
            <person name="Herder J.D."/>
            <person name="Gevers D."/>
            <person name="Vereecke D."/>
            <person name="Holsters M."/>
            <person name="Oyaizu H."/>
        </authorList>
    </citation>
    <scope>NUCLEOTIDE SEQUENCE [LARGE SCALE GENOMIC DNA]</scope>
    <source>
        <strain evidence="4">ATCC 43989 / DSM 5975 / JCM 20966 / LMG 6465 / NBRC 14845 / NCIMB 13405 / ORS 571</strain>
    </source>
</reference>
<dbReference type="HOGENOM" id="CLU_028871_6_2_5"/>
<reference evidence="3 4" key="5">
    <citation type="journal article" date="2010" name="Appl. Environ. Microbiol.">
        <title>phrR-like gene praR of Azorhizobium caulinodans ORS571 is essential for symbiosis with Sesbania rostrata and is involved in expression of reb genes.</title>
        <authorList>
            <person name="Akiba N."/>
            <person name="Aono T."/>
            <person name="Toyazaki H."/>
            <person name="Sato S."/>
            <person name="Oyaizu H."/>
        </authorList>
    </citation>
    <scope>NUCLEOTIDE SEQUENCE [LARGE SCALE GENOMIC DNA]</scope>
    <source>
        <strain evidence="4">ATCC 43989 / DSM 5975 / JCM 20966 / LMG 6465 / NBRC 14845 / NCIMB 13405 / ORS 571</strain>
    </source>
</reference>
<reference evidence="3 4" key="6">
    <citation type="journal article" date="2011" name="Appl. Environ. Microbiol.">
        <title>Involvement of the azorhizobial chromosome partition gene (parA) in the onset of bacteroid differentiation during Sesbania rostrata stem nodule development.</title>
        <authorList>
            <person name="Liu CT."/>
            <person name="Lee KB."/>
            <person name="Wang YS."/>
            <person name="Peng MH."/>
            <person name="Lee KT."/>
            <person name="Suzuki S."/>
            <person name="Suzuki T."/>
            <person name="Oyaizu H."/>
        </authorList>
    </citation>
    <scope>NUCLEOTIDE SEQUENCE [LARGE SCALE GENOMIC DNA]</scope>
    <source>
        <strain evidence="4">ATCC 43989 / DSM 5975 / JCM 20966 / LMG 6465 / NBRC 14845 / NCIMB 13405 / ORS 571</strain>
    </source>
</reference>
<proteinExistence type="predicted"/>
<dbReference type="PANTHER" id="PTHR31528">
    <property type="entry name" value="4-AMINO-5-HYDROXYMETHYL-2-METHYLPYRIMIDINE PHOSPHATE SYNTHASE THI11-RELATED"/>
    <property type="match status" value="1"/>
</dbReference>
<evidence type="ECO:0000313" key="4">
    <source>
        <dbReference type="Proteomes" id="UP000000270"/>
    </source>
</evidence>
<protein>
    <submittedName>
        <fullName evidence="3">ABC transporter substrate binding protein</fullName>
    </submittedName>
</protein>
<dbReference type="AlphaFoldDB" id="A8I6X8"/>
<feature type="domain" description="SsuA/THI5-like" evidence="2">
    <location>
        <begin position="34"/>
        <end position="245"/>
    </location>
</feature>
<organism evidence="3 4">
    <name type="scientific">Azorhizobium caulinodans (strain ATCC 43989 / DSM 5975 / JCM 20966 / LMG 6465 / NBRC 14845 / NCIMB 13405 / ORS 571)</name>
    <dbReference type="NCBI Taxonomy" id="438753"/>
    <lineage>
        <taxon>Bacteria</taxon>
        <taxon>Pseudomonadati</taxon>
        <taxon>Pseudomonadota</taxon>
        <taxon>Alphaproteobacteria</taxon>
        <taxon>Hyphomicrobiales</taxon>
        <taxon>Xanthobacteraceae</taxon>
        <taxon>Azorhizobium</taxon>
    </lineage>
</organism>
<dbReference type="GO" id="GO:0009228">
    <property type="term" value="P:thiamine biosynthetic process"/>
    <property type="evidence" value="ECO:0007669"/>
    <property type="project" value="InterPro"/>
</dbReference>
<dbReference type="InterPro" id="IPR027939">
    <property type="entry name" value="NMT1/THI5"/>
</dbReference>
<dbReference type="RefSeq" id="WP_012170583.1">
    <property type="nucleotide sequence ID" value="NC_009937.1"/>
</dbReference>
<dbReference type="STRING" id="438753.AZC_2056"/>
<accession>A8I6X8</accession>